<evidence type="ECO:0000259" key="3">
    <source>
        <dbReference type="Pfam" id="PF03061"/>
    </source>
</evidence>
<evidence type="ECO:0000256" key="2">
    <source>
        <dbReference type="ARBA" id="ARBA00022801"/>
    </source>
</evidence>
<evidence type="ECO:0000313" key="4">
    <source>
        <dbReference type="Proteomes" id="UP000887577"/>
    </source>
</evidence>
<dbReference type="InterPro" id="IPR006683">
    <property type="entry name" value="Thioestr_dom"/>
</dbReference>
<dbReference type="PANTHER" id="PTHR21660:SF59">
    <property type="entry name" value="THIOESTERASE DOMAIN-CONTAINING PROTEIN"/>
    <property type="match status" value="1"/>
</dbReference>
<keyword evidence="2" id="KW-0378">Hydrolase</keyword>
<dbReference type="NCBIfam" id="TIGR00369">
    <property type="entry name" value="unchar_dom_1"/>
    <property type="match status" value="1"/>
</dbReference>
<comment type="similarity">
    <text evidence="1">Belongs to the thioesterase PaaI family.</text>
</comment>
<sequence>MDVQKFRENLQKGFSSLPKEGIYTILKRCKIIEANPEKVLYEFSVEEEDLDAEKNLHNGCLATLLDILMASAAYLALTSQQPGVTADLYITYFGTAKMGEKILIECKTIKKGSRLTFLKAKVYKKDGSKMEVIARGTQTMAVSKNTPKSKL</sequence>
<accession>A0A914YGI2</accession>
<proteinExistence type="inferred from homology"/>
<dbReference type="InterPro" id="IPR029069">
    <property type="entry name" value="HotDog_dom_sf"/>
</dbReference>
<name>A0A914YGI2_9BILA</name>
<keyword evidence="4" id="KW-1185">Reference proteome</keyword>
<dbReference type="InterPro" id="IPR003736">
    <property type="entry name" value="PAAI_dom"/>
</dbReference>
<dbReference type="Pfam" id="PF03061">
    <property type="entry name" value="4HBT"/>
    <property type="match status" value="1"/>
</dbReference>
<reference evidence="5" key="1">
    <citation type="submission" date="2022-11" db="UniProtKB">
        <authorList>
            <consortium name="WormBaseParasite"/>
        </authorList>
    </citation>
    <scope>IDENTIFICATION</scope>
</reference>
<organism evidence="4 5">
    <name type="scientific">Panagrolaimus superbus</name>
    <dbReference type="NCBI Taxonomy" id="310955"/>
    <lineage>
        <taxon>Eukaryota</taxon>
        <taxon>Metazoa</taxon>
        <taxon>Ecdysozoa</taxon>
        <taxon>Nematoda</taxon>
        <taxon>Chromadorea</taxon>
        <taxon>Rhabditida</taxon>
        <taxon>Tylenchina</taxon>
        <taxon>Panagrolaimomorpha</taxon>
        <taxon>Panagrolaimoidea</taxon>
        <taxon>Panagrolaimidae</taxon>
        <taxon>Panagrolaimus</taxon>
    </lineage>
</organism>
<protein>
    <submittedName>
        <fullName evidence="5">Thioesterase domain-containing protein</fullName>
    </submittedName>
</protein>
<dbReference type="CDD" id="cd03443">
    <property type="entry name" value="PaaI_thioesterase"/>
    <property type="match status" value="1"/>
</dbReference>
<dbReference type="PANTHER" id="PTHR21660">
    <property type="entry name" value="THIOESTERASE SUPERFAMILY MEMBER-RELATED"/>
    <property type="match status" value="1"/>
</dbReference>
<dbReference type="AlphaFoldDB" id="A0A914YGI2"/>
<dbReference type="WBParaSite" id="PSU_v2.g18426.t1">
    <property type="protein sequence ID" value="PSU_v2.g18426.t1"/>
    <property type="gene ID" value="PSU_v2.g18426"/>
</dbReference>
<feature type="domain" description="Thioesterase" evidence="3">
    <location>
        <begin position="55"/>
        <end position="129"/>
    </location>
</feature>
<dbReference type="Gene3D" id="3.10.129.10">
    <property type="entry name" value="Hotdog Thioesterase"/>
    <property type="match status" value="1"/>
</dbReference>
<dbReference type="SUPFAM" id="SSF54637">
    <property type="entry name" value="Thioesterase/thiol ester dehydrase-isomerase"/>
    <property type="match status" value="1"/>
</dbReference>
<evidence type="ECO:0000256" key="1">
    <source>
        <dbReference type="ARBA" id="ARBA00008324"/>
    </source>
</evidence>
<dbReference type="GO" id="GO:0047617">
    <property type="term" value="F:fatty acyl-CoA hydrolase activity"/>
    <property type="evidence" value="ECO:0007669"/>
    <property type="project" value="InterPro"/>
</dbReference>
<dbReference type="Proteomes" id="UP000887577">
    <property type="component" value="Unplaced"/>
</dbReference>
<dbReference type="InterPro" id="IPR039298">
    <property type="entry name" value="ACOT13"/>
</dbReference>
<evidence type="ECO:0000313" key="5">
    <source>
        <dbReference type="WBParaSite" id="PSU_v2.g18426.t1"/>
    </source>
</evidence>